<name>A0A015JNY1_RHIIW</name>
<keyword evidence="3" id="KW-1185">Reference proteome</keyword>
<proteinExistence type="predicted"/>
<dbReference type="HOGENOM" id="CLU_002435_6_1_1"/>
<reference evidence="2 3" key="1">
    <citation type="submission" date="2014-02" db="EMBL/GenBank/DDBJ databases">
        <title>Single nucleus genome sequencing reveals high similarity among nuclei of an endomycorrhizal fungus.</title>
        <authorList>
            <person name="Lin K."/>
            <person name="Geurts R."/>
            <person name="Zhang Z."/>
            <person name="Limpens E."/>
            <person name="Saunders D.G."/>
            <person name="Mu D."/>
            <person name="Pang E."/>
            <person name="Cao H."/>
            <person name="Cha H."/>
            <person name="Lin T."/>
            <person name="Zhou Q."/>
            <person name="Shang Y."/>
            <person name="Li Y."/>
            <person name="Ivanov S."/>
            <person name="Sharma T."/>
            <person name="Velzen R.V."/>
            <person name="Ruijter N.D."/>
            <person name="Aanen D.K."/>
            <person name="Win J."/>
            <person name="Kamoun S."/>
            <person name="Bisseling T."/>
            <person name="Huang S."/>
        </authorList>
    </citation>
    <scope>NUCLEOTIDE SEQUENCE [LARGE SCALE GENOMIC DNA]</scope>
    <source>
        <strain evidence="3">DAOM197198w</strain>
    </source>
</reference>
<sequence>MNWEYSLTKTRPIILLETLRKVLVKIVTKRLSKVIAERNILKGGNHAGLPGGSTEAPLRIINTCIEDAKKNNKELWLTFQDLSKAYDSKKSVIKEKGIMKQYTTIIGIDQGEVISPLLWTIYYDPLLAEINSLKMGYEIEHCFKSNVQSEQEEKLRINISSQSYMDNVTWITKNKAQLE</sequence>
<protein>
    <recommendedName>
        <fullName evidence="1">Reverse transcriptase domain-containing protein</fullName>
    </recommendedName>
</protein>
<dbReference type="AlphaFoldDB" id="A0A015JNY1"/>
<evidence type="ECO:0000259" key="1">
    <source>
        <dbReference type="PROSITE" id="PS50878"/>
    </source>
</evidence>
<gene>
    <name evidence="2" type="ORF">RirG_214450</name>
</gene>
<dbReference type="InterPro" id="IPR000477">
    <property type="entry name" value="RT_dom"/>
</dbReference>
<dbReference type="EMBL" id="JEMT01027634">
    <property type="protein sequence ID" value="EXX56634.1"/>
    <property type="molecule type" value="Genomic_DNA"/>
</dbReference>
<dbReference type="PROSITE" id="PS50878">
    <property type="entry name" value="RT_POL"/>
    <property type="match status" value="1"/>
</dbReference>
<dbReference type="Pfam" id="PF00078">
    <property type="entry name" value="RVT_1"/>
    <property type="match status" value="1"/>
</dbReference>
<accession>A0A015JNY1</accession>
<evidence type="ECO:0000313" key="2">
    <source>
        <dbReference type="EMBL" id="EXX56634.1"/>
    </source>
</evidence>
<dbReference type="PANTHER" id="PTHR19446">
    <property type="entry name" value="REVERSE TRANSCRIPTASES"/>
    <property type="match status" value="1"/>
</dbReference>
<dbReference type="Proteomes" id="UP000022910">
    <property type="component" value="Unassembled WGS sequence"/>
</dbReference>
<comment type="caution">
    <text evidence="2">The sequence shown here is derived from an EMBL/GenBank/DDBJ whole genome shotgun (WGS) entry which is preliminary data.</text>
</comment>
<evidence type="ECO:0000313" key="3">
    <source>
        <dbReference type="Proteomes" id="UP000022910"/>
    </source>
</evidence>
<organism evidence="2 3">
    <name type="scientific">Rhizophagus irregularis (strain DAOM 197198w)</name>
    <name type="common">Glomus intraradices</name>
    <dbReference type="NCBI Taxonomy" id="1432141"/>
    <lineage>
        <taxon>Eukaryota</taxon>
        <taxon>Fungi</taxon>
        <taxon>Fungi incertae sedis</taxon>
        <taxon>Mucoromycota</taxon>
        <taxon>Glomeromycotina</taxon>
        <taxon>Glomeromycetes</taxon>
        <taxon>Glomerales</taxon>
        <taxon>Glomeraceae</taxon>
        <taxon>Rhizophagus</taxon>
    </lineage>
</organism>
<feature type="domain" description="Reverse transcriptase" evidence="1">
    <location>
        <begin position="1"/>
        <end position="179"/>
    </location>
</feature>